<evidence type="ECO:0000256" key="8">
    <source>
        <dbReference type="ARBA" id="ARBA00022989"/>
    </source>
</evidence>
<dbReference type="Gene3D" id="3.40.50.300">
    <property type="entry name" value="P-loop containing nucleotide triphosphate hydrolases"/>
    <property type="match status" value="1"/>
</dbReference>
<dbReference type="GO" id="GO:0015421">
    <property type="term" value="F:ABC-type oligopeptide transporter activity"/>
    <property type="evidence" value="ECO:0007669"/>
    <property type="project" value="TreeGrafter"/>
</dbReference>
<organism evidence="13 14">
    <name type="scientific">Paenibacillus herberti</name>
    <dbReference type="NCBI Taxonomy" id="1619309"/>
    <lineage>
        <taxon>Bacteria</taxon>
        <taxon>Bacillati</taxon>
        <taxon>Bacillota</taxon>
        <taxon>Bacilli</taxon>
        <taxon>Bacillales</taxon>
        <taxon>Paenibacillaceae</taxon>
        <taxon>Paenibacillus</taxon>
    </lineage>
</organism>
<evidence type="ECO:0000313" key="13">
    <source>
        <dbReference type="EMBL" id="OXM14274.1"/>
    </source>
</evidence>
<keyword evidence="7" id="KW-0067">ATP-binding</keyword>
<evidence type="ECO:0000256" key="4">
    <source>
        <dbReference type="ARBA" id="ARBA00022692"/>
    </source>
</evidence>
<keyword evidence="6" id="KW-0645">Protease</keyword>
<feature type="transmembrane region" description="Helical" evidence="10">
    <location>
        <begin position="147"/>
        <end position="172"/>
    </location>
</feature>
<evidence type="ECO:0000313" key="14">
    <source>
        <dbReference type="Proteomes" id="UP000215145"/>
    </source>
</evidence>
<dbReference type="SUPFAM" id="SSF52540">
    <property type="entry name" value="P-loop containing nucleoside triphosphate hydrolases"/>
    <property type="match status" value="1"/>
</dbReference>
<dbReference type="PROSITE" id="PS50929">
    <property type="entry name" value="ABC_TM1F"/>
    <property type="match status" value="1"/>
</dbReference>
<keyword evidence="14" id="KW-1185">Reference proteome</keyword>
<evidence type="ECO:0000256" key="1">
    <source>
        <dbReference type="ARBA" id="ARBA00004651"/>
    </source>
</evidence>
<feature type="transmembrane region" description="Helical" evidence="10">
    <location>
        <begin position="76"/>
        <end position="101"/>
    </location>
</feature>
<dbReference type="SMART" id="SM00382">
    <property type="entry name" value="AAA"/>
    <property type="match status" value="1"/>
</dbReference>
<dbReference type="PANTHER" id="PTHR43394">
    <property type="entry name" value="ATP-DEPENDENT PERMEASE MDL1, MITOCHONDRIAL"/>
    <property type="match status" value="1"/>
</dbReference>
<keyword evidence="9 10" id="KW-0472">Membrane</keyword>
<dbReference type="CDD" id="cd07346">
    <property type="entry name" value="ABC_6TM_exporters"/>
    <property type="match status" value="1"/>
</dbReference>
<dbReference type="InterPro" id="IPR027417">
    <property type="entry name" value="P-loop_NTPase"/>
</dbReference>
<dbReference type="OrthoDB" id="9806127at2"/>
<evidence type="ECO:0000256" key="2">
    <source>
        <dbReference type="ARBA" id="ARBA00022448"/>
    </source>
</evidence>
<dbReference type="Pfam" id="PF00664">
    <property type="entry name" value="ABC_membrane"/>
    <property type="match status" value="1"/>
</dbReference>
<evidence type="ECO:0000256" key="5">
    <source>
        <dbReference type="ARBA" id="ARBA00022741"/>
    </source>
</evidence>
<keyword evidence="8 10" id="KW-1133">Transmembrane helix</keyword>
<name>A0A229NX06_9BACL</name>
<evidence type="ECO:0000259" key="12">
    <source>
        <dbReference type="PROSITE" id="PS50929"/>
    </source>
</evidence>
<keyword evidence="6" id="KW-0378">Hydrolase</keyword>
<evidence type="ECO:0000256" key="10">
    <source>
        <dbReference type="SAM" id="Phobius"/>
    </source>
</evidence>
<dbReference type="PANTHER" id="PTHR43394:SF1">
    <property type="entry name" value="ATP-BINDING CASSETTE SUB-FAMILY B MEMBER 10, MITOCHONDRIAL"/>
    <property type="match status" value="1"/>
</dbReference>
<dbReference type="InterPro" id="IPR003593">
    <property type="entry name" value="AAA+_ATPase"/>
</dbReference>
<evidence type="ECO:0000256" key="6">
    <source>
        <dbReference type="ARBA" id="ARBA00022807"/>
    </source>
</evidence>
<dbReference type="InterPro" id="IPR017871">
    <property type="entry name" value="ABC_transporter-like_CS"/>
</dbReference>
<feature type="domain" description="ABC transporter" evidence="11">
    <location>
        <begin position="358"/>
        <end position="593"/>
    </location>
</feature>
<dbReference type="GO" id="GO:0008234">
    <property type="term" value="F:cysteine-type peptidase activity"/>
    <property type="evidence" value="ECO:0007669"/>
    <property type="project" value="UniProtKB-KW"/>
</dbReference>
<dbReference type="GO" id="GO:0016887">
    <property type="term" value="F:ATP hydrolysis activity"/>
    <property type="evidence" value="ECO:0007669"/>
    <property type="project" value="InterPro"/>
</dbReference>
<protein>
    <submittedName>
        <fullName evidence="13">Helicase</fullName>
    </submittedName>
</protein>
<feature type="transmembrane region" description="Helical" evidence="10">
    <location>
        <begin position="178"/>
        <end position="198"/>
    </location>
</feature>
<dbReference type="FunFam" id="3.40.50.300:FF:000299">
    <property type="entry name" value="ABC transporter ATP-binding protein/permease"/>
    <property type="match status" value="1"/>
</dbReference>
<comment type="caution">
    <text evidence="13">The sequence shown here is derived from an EMBL/GenBank/DDBJ whole genome shotgun (WGS) entry which is preliminary data.</text>
</comment>
<dbReference type="InterPro" id="IPR003439">
    <property type="entry name" value="ABC_transporter-like_ATP-bd"/>
</dbReference>
<dbReference type="GO" id="GO:0004386">
    <property type="term" value="F:helicase activity"/>
    <property type="evidence" value="ECO:0007669"/>
    <property type="project" value="UniProtKB-KW"/>
</dbReference>
<dbReference type="InterPro" id="IPR011527">
    <property type="entry name" value="ABC1_TM_dom"/>
</dbReference>
<dbReference type="InterPro" id="IPR036640">
    <property type="entry name" value="ABC1_TM_sf"/>
</dbReference>
<feature type="transmembrane region" description="Helical" evidence="10">
    <location>
        <begin position="258"/>
        <end position="287"/>
    </location>
</feature>
<keyword evidence="2" id="KW-0813">Transport</keyword>
<evidence type="ECO:0000256" key="7">
    <source>
        <dbReference type="ARBA" id="ARBA00022840"/>
    </source>
</evidence>
<proteinExistence type="predicted"/>
<dbReference type="AlphaFoldDB" id="A0A229NX06"/>
<evidence type="ECO:0000256" key="9">
    <source>
        <dbReference type="ARBA" id="ARBA00023136"/>
    </source>
</evidence>
<evidence type="ECO:0000256" key="3">
    <source>
        <dbReference type="ARBA" id="ARBA00022475"/>
    </source>
</evidence>
<dbReference type="GO" id="GO:0005524">
    <property type="term" value="F:ATP binding"/>
    <property type="evidence" value="ECO:0007669"/>
    <property type="project" value="UniProtKB-KW"/>
</dbReference>
<comment type="subcellular location">
    <subcellularLocation>
        <location evidence="1">Cell membrane</location>
        <topology evidence="1">Multi-pass membrane protein</topology>
    </subcellularLocation>
</comment>
<dbReference type="SUPFAM" id="SSF90123">
    <property type="entry name" value="ABC transporter transmembrane region"/>
    <property type="match status" value="1"/>
</dbReference>
<evidence type="ECO:0000259" key="11">
    <source>
        <dbReference type="PROSITE" id="PS50893"/>
    </source>
</evidence>
<keyword evidence="6" id="KW-0788">Thiol protease</keyword>
<feature type="domain" description="ABC transmembrane type-1" evidence="12">
    <location>
        <begin position="45"/>
        <end position="325"/>
    </location>
</feature>
<reference evidence="13 14" key="1">
    <citation type="submission" date="2017-07" db="EMBL/GenBank/DDBJ databases">
        <title>Paenibacillus herberti R33 genome sequencing and assembly.</title>
        <authorList>
            <person name="Su W."/>
        </authorList>
    </citation>
    <scope>NUCLEOTIDE SEQUENCE [LARGE SCALE GENOMIC DNA]</scope>
    <source>
        <strain evidence="13 14">R33</strain>
    </source>
</reference>
<keyword evidence="4 10" id="KW-0812">Transmembrane</keyword>
<gene>
    <name evidence="13" type="ORF">CGZ75_15050</name>
</gene>
<dbReference type="Pfam" id="PF00005">
    <property type="entry name" value="ABC_tran"/>
    <property type="match status" value="1"/>
</dbReference>
<keyword evidence="5" id="KW-0547">Nucleotide-binding</keyword>
<dbReference type="EMBL" id="NMUQ01000002">
    <property type="protein sequence ID" value="OXM14274.1"/>
    <property type="molecule type" value="Genomic_DNA"/>
</dbReference>
<dbReference type="GO" id="GO:0005886">
    <property type="term" value="C:plasma membrane"/>
    <property type="evidence" value="ECO:0007669"/>
    <property type="project" value="UniProtKB-SubCell"/>
</dbReference>
<dbReference type="PROSITE" id="PS00211">
    <property type="entry name" value="ABC_TRANSPORTER_1"/>
    <property type="match status" value="1"/>
</dbReference>
<keyword evidence="3" id="KW-1003">Cell membrane</keyword>
<dbReference type="Proteomes" id="UP000215145">
    <property type="component" value="Unassembled WGS sequence"/>
</dbReference>
<feature type="transmembrane region" description="Helical" evidence="10">
    <location>
        <begin position="39"/>
        <end position="56"/>
    </location>
</feature>
<keyword evidence="13" id="KW-0347">Helicase</keyword>
<sequence>MEGSVRVPGEQKKGRKRAGGGWAVYKEMLLHYVFPQKRLLIRLSILLLLSIGLQLVNPQIIRYFIDTAQGDGNLSALYYAGGFFILFSLLQQGISVAASYFSENLGWTTTNKLRAELAEHCLSLDMSFHKTQTSGALIERVDGDVNALANFFSSFIIHLAGNLVLMLGILVLLYRENVWIGLAMTLFVVGAVYVIQWIRRYSVQLWKRWREMTAEFYGFIGEHLEGTEDTRANGAAGYVMNRFYDFTRRMLPLRLRAFLGFATMWSTTILVFALGNAVAFLVCAWLWKSGQGGLTIGSIYLVFYYTELLAKPIEKIRTQLEDLQKADASLIRVRELLATKSKIQDGPGANLPDGPLSVEFRDLEFAYEEGSRNTLHRLQLKLEPGQTLGLLGRTGSGKTTLARLLLRFYDPQKGGVHLNGTDIRDFKLHELRRKVAMVTQNIEILEGTVRDNLTLFDSSIPDNRISAVLHELGLGAWHDTLPEGLDTVLASGGGSLSAGEAQLLAFARVFLTNPGLVILDEASSRLDPMTEARIEAAISRLLEEKTCIIIAHRLATVQRADRILILENGQMLESGEREQLAADPKSRFSRMLAVGMEEVLA</sequence>
<dbReference type="PROSITE" id="PS50893">
    <property type="entry name" value="ABC_TRANSPORTER_2"/>
    <property type="match status" value="1"/>
</dbReference>
<dbReference type="InterPro" id="IPR039421">
    <property type="entry name" value="Type_1_exporter"/>
</dbReference>
<accession>A0A229NX06</accession>
<dbReference type="Gene3D" id="1.20.1560.10">
    <property type="entry name" value="ABC transporter type 1, transmembrane domain"/>
    <property type="match status" value="1"/>
</dbReference>